<dbReference type="Proteomes" id="UP000267029">
    <property type="component" value="Unassembled WGS sequence"/>
</dbReference>
<proteinExistence type="predicted"/>
<evidence type="ECO:0000313" key="5">
    <source>
        <dbReference type="WBParaSite" id="MCOS_0000974101-mRNA-1"/>
    </source>
</evidence>
<keyword evidence="2" id="KW-1133">Transmembrane helix</keyword>
<evidence type="ECO:0000313" key="4">
    <source>
        <dbReference type="Proteomes" id="UP000267029"/>
    </source>
</evidence>
<gene>
    <name evidence="3" type="ORF">MCOS_LOCUS9742</name>
</gene>
<feature type="region of interest" description="Disordered" evidence="1">
    <location>
        <begin position="201"/>
        <end position="245"/>
    </location>
</feature>
<feature type="transmembrane region" description="Helical" evidence="2">
    <location>
        <begin position="144"/>
        <end position="167"/>
    </location>
</feature>
<organism evidence="5">
    <name type="scientific">Mesocestoides corti</name>
    <name type="common">Flatworm</name>
    <dbReference type="NCBI Taxonomy" id="53468"/>
    <lineage>
        <taxon>Eukaryota</taxon>
        <taxon>Metazoa</taxon>
        <taxon>Spiralia</taxon>
        <taxon>Lophotrochozoa</taxon>
        <taxon>Platyhelminthes</taxon>
        <taxon>Cestoda</taxon>
        <taxon>Eucestoda</taxon>
        <taxon>Cyclophyllidea</taxon>
        <taxon>Mesocestoididae</taxon>
        <taxon>Mesocestoides</taxon>
    </lineage>
</organism>
<reference evidence="5" key="1">
    <citation type="submission" date="2017-02" db="UniProtKB">
        <authorList>
            <consortium name="WormBaseParasite"/>
        </authorList>
    </citation>
    <scope>IDENTIFICATION</scope>
</reference>
<sequence>MRSRSGQSTITHAHVPTRVHPVRFEFGALITKRVLNCSGLLAGSKALRGSIIQFIFSTHVQSYWKPEAFGVANFASSMGRLQHKTAPKEKIAAVLTTKTQVGTTAFNAFALVTHTQPGSAVKGIYIYFRLVNFAMTHLEVICKLCFMVYFTVVSTGAFINGVSWLHFIVHNGNCACPTVSDHHACCSAALLTTEKTSGSREYPNSACSENETERMEVQTEISTRGIGKVDASKGHSAPEQVTSSA</sequence>
<dbReference type="WBParaSite" id="MCOS_0000974101-mRNA-1">
    <property type="protein sequence ID" value="MCOS_0000974101-mRNA-1"/>
    <property type="gene ID" value="MCOS_0000974101"/>
</dbReference>
<keyword evidence="2" id="KW-0812">Transmembrane</keyword>
<dbReference type="EMBL" id="UXSR01005823">
    <property type="protein sequence ID" value="VDD83739.1"/>
    <property type="molecule type" value="Genomic_DNA"/>
</dbReference>
<keyword evidence="4" id="KW-1185">Reference proteome</keyword>
<protein>
    <submittedName>
        <fullName evidence="5">Transmembrane protein</fullName>
    </submittedName>
</protein>
<keyword evidence="2" id="KW-0472">Membrane</keyword>
<evidence type="ECO:0000256" key="1">
    <source>
        <dbReference type="SAM" id="MobiDB-lite"/>
    </source>
</evidence>
<dbReference type="AlphaFoldDB" id="A0A0R3UPG6"/>
<name>A0A0R3UPG6_MESCO</name>
<evidence type="ECO:0000313" key="3">
    <source>
        <dbReference type="EMBL" id="VDD83739.1"/>
    </source>
</evidence>
<evidence type="ECO:0000256" key="2">
    <source>
        <dbReference type="SAM" id="Phobius"/>
    </source>
</evidence>
<reference evidence="3 4" key="2">
    <citation type="submission" date="2018-10" db="EMBL/GenBank/DDBJ databases">
        <authorList>
            <consortium name="Pathogen Informatics"/>
        </authorList>
    </citation>
    <scope>NUCLEOTIDE SEQUENCE [LARGE SCALE GENOMIC DNA]</scope>
</reference>
<accession>A0A0R3UPG6</accession>